<dbReference type="PROSITE" id="PS51746">
    <property type="entry name" value="PPM_2"/>
    <property type="match status" value="1"/>
</dbReference>
<keyword evidence="1" id="KW-0479">Metal-binding</keyword>
<comment type="cofactor">
    <cofactor evidence="1">
        <name>Mn(2+)</name>
        <dbReference type="ChEBI" id="CHEBI:29035"/>
    </cofactor>
</comment>
<evidence type="ECO:0000313" key="3">
    <source>
        <dbReference type="EMBL" id="TRM58674.1"/>
    </source>
</evidence>
<dbReference type="Gene3D" id="3.60.40.10">
    <property type="entry name" value="PPM-type phosphatase domain"/>
    <property type="match status" value="1"/>
</dbReference>
<dbReference type="PANTHER" id="PTHR12320">
    <property type="entry name" value="PROTEIN PHOSPHATASE 2C"/>
    <property type="match status" value="1"/>
</dbReference>
<accession>A0A550C1J4</accession>
<keyword evidence="1" id="KW-0464">Manganese</keyword>
<comment type="cofactor">
    <cofactor evidence="1">
        <name>Mg(2+)</name>
        <dbReference type="ChEBI" id="CHEBI:18420"/>
    </cofactor>
</comment>
<keyword evidence="1" id="KW-0460">Magnesium</keyword>
<gene>
    <name evidence="3" type="ORF">BD626DRAFT_463575</name>
</gene>
<comment type="catalytic activity">
    <reaction evidence="1">
        <text>O-phospho-L-threonyl-[protein] + H2O = L-threonyl-[protein] + phosphate</text>
        <dbReference type="Rhea" id="RHEA:47004"/>
        <dbReference type="Rhea" id="RHEA-COMP:11060"/>
        <dbReference type="Rhea" id="RHEA-COMP:11605"/>
        <dbReference type="ChEBI" id="CHEBI:15377"/>
        <dbReference type="ChEBI" id="CHEBI:30013"/>
        <dbReference type="ChEBI" id="CHEBI:43474"/>
        <dbReference type="ChEBI" id="CHEBI:61977"/>
        <dbReference type="EC" id="3.1.3.16"/>
    </reaction>
</comment>
<comment type="similarity">
    <text evidence="1">Belongs to the PP2C family.</text>
</comment>
<protein>
    <recommendedName>
        <fullName evidence="1">Protein phosphatase</fullName>
        <ecNumber evidence="1">3.1.3.16</ecNumber>
    </recommendedName>
</protein>
<dbReference type="AlphaFoldDB" id="A0A550C1J4"/>
<dbReference type="SMART" id="SM00332">
    <property type="entry name" value="PP2Cc"/>
    <property type="match status" value="1"/>
</dbReference>
<keyword evidence="4" id="KW-1185">Reference proteome</keyword>
<dbReference type="EC" id="3.1.3.16" evidence="1"/>
<keyword evidence="1" id="KW-0378">Hydrolase</keyword>
<dbReference type="OrthoDB" id="60843at2759"/>
<reference evidence="3 4" key="1">
    <citation type="journal article" date="2019" name="New Phytol.">
        <title>Comparative genomics reveals unique wood-decay strategies and fruiting body development in the Schizophyllaceae.</title>
        <authorList>
            <person name="Almasi E."/>
            <person name="Sahu N."/>
            <person name="Krizsan K."/>
            <person name="Balint B."/>
            <person name="Kovacs G.M."/>
            <person name="Kiss B."/>
            <person name="Cseklye J."/>
            <person name="Drula E."/>
            <person name="Henrissat B."/>
            <person name="Nagy I."/>
            <person name="Chovatia M."/>
            <person name="Adam C."/>
            <person name="LaButti K."/>
            <person name="Lipzen A."/>
            <person name="Riley R."/>
            <person name="Grigoriev I.V."/>
            <person name="Nagy L.G."/>
        </authorList>
    </citation>
    <scope>NUCLEOTIDE SEQUENCE [LARGE SCALE GENOMIC DNA]</scope>
    <source>
        <strain evidence="3 4">NL-1724</strain>
    </source>
</reference>
<dbReference type="PANTHER" id="PTHR12320:SF1">
    <property type="entry name" value="PROTEIN PHOSPHATASE PTC7 HOMOLOG"/>
    <property type="match status" value="1"/>
</dbReference>
<dbReference type="STRING" id="97359.A0A550C1J4"/>
<dbReference type="InterPro" id="IPR036457">
    <property type="entry name" value="PPM-type-like_dom_sf"/>
</dbReference>
<organism evidence="3 4">
    <name type="scientific">Schizophyllum amplum</name>
    <dbReference type="NCBI Taxonomy" id="97359"/>
    <lineage>
        <taxon>Eukaryota</taxon>
        <taxon>Fungi</taxon>
        <taxon>Dikarya</taxon>
        <taxon>Basidiomycota</taxon>
        <taxon>Agaricomycotina</taxon>
        <taxon>Agaricomycetes</taxon>
        <taxon>Agaricomycetidae</taxon>
        <taxon>Agaricales</taxon>
        <taxon>Schizophyllaceae</taxon>
        <taxon>Schizophyllum</taxon>
    </lineage>
</organism>
<name>A0A550C1J4_9AGAR</name>
<keyword evidence="1" id="KW-0904">Protein phosphatase</keyword>
<proteinExistence type="inferred from homology"/>
<dbReference type="GO" id="GO:0046872">
    <property type="term" value="F:metal ion binding"/>
    <property type="evidence" value="ECO:0007669"/>
    <property type="project" value="UniProtKB-UniRule"/>
</dbReference>
<dbReference type="SUPFAM" id="SSF81606">
    <property type="entry name" value="PP2C-like"/>
    <property type="match status" value="1"/>
</dbReference>
<evidence type="ECO:0000313" key="4">
    <source>
        <dbReference type="Proteomes" id="UP000320762"/>
    </source>
</evidence>
<sequence>MISCDLRGSYTTRSQKSEVQCRPRNPRLVPVLQGAASASKRRGGILILSHLRLDHHLLLLNGLTCLSRCRVASLKQLARYSTAAATAERPYVFHIGAAWHAKPDDPHHRRPPPKTVPFAADSPIGKWRDEMLNWPKFMHNTQSAGEDFFCVQPMKCDSVDGVGGWADSGVDPALFAQAMMYHSARYSRAAWAGEPEIDPTLDYEEREEVEGWELTPYECMDLAYGGVLRERGVLGGASTACILTLNASSGLLRSANLGDSGYAVVRSKNVIYHQEPQTHYFNCPLQLTKVPVGDRQFSGVCVDSPRHADTHSMKLRDGDLVVLYTDGFGDNIFLRDMANILLLTAKNDIPDELMPQYMAERLVERATQVMYSGRLTPFQREAARYGQNLPGGKIDDCTVLVALVRETS</sequence>
<dbReference type="InterPro" id="IPR039123">
    <property type="entry name" value="PPTC7"/>
</dbReference>
<dbReference type="GO" id="GO:0004722">
    <property type="term" value="F:protein serine/threonine phosphatase activity"/>
    <property type="evidence" value="ECO:0007669"/>
    <property type="project" value="UniProtKB-EC"/>
</dbReference>
<comment type="caution">
    <text evidence="3">The sequence shown here is derived from an EMBL/GenBank/DDBJ whole genome shotgun (WGS) entry which is preliminary data.</text>
</comment>
<feature type="domain" description="PPM-type phosphatase" evidence="2">
    <location>
        <begin position="136"/>
        <end position="404"/>
    </location>
</feature>
<dbReference type="Proteomes" id="UP000320762">
    <property type="component" value="Unassembled WGS sequence"/>
</dbReference>
<dbReference type="EMBL" id="VDMD01000034">
    <property type="protein sequence ID" value="TRM58674.1"/>
    <property type="molecule type" value="Genomic_DNA"/>
</dbReference>
<dbReference type="InterPro" id="IPR001932">
    <property type="entry name" value="PPM-type_phosphatase-like_dom"/>
</dbReference>
<evidence type="ECO:0000256" key="1">
    <source>
        <dbReference type="RuleBase" id="RU366020"/>
    </source>
</evidence>
<comment type="catalytic activity">
    <reaction evidence="1">
        <text>O-phospho-L-seryl-[protein] + H2O = L-seryl-[protein] + phosphate</text>
        <dbReference type="Rhea" id="RHEA:20629"/>
        <dbReference type="Rhea" id="RHEA-COMP:9863"/>
        <dbReference type="Rhea" id="RHEA-COMP:11604"/>
        <dbReference type="ChEBI" id="CHEBI:15377"/>
        <dbReference type="ChEBI" id="CHEBI:29999"/>
        <dbReference type="ChEBI" id="CHEBI:43474"/>
        <dbReference type="ChEBI" id="CHEBI:83421"/>
        <dbReference type="EC" id="3.1.3.16"/>
    </reaction>
</comment>
<evidence type="ECO:0000259" key="2">
    <source>
        <dbReference type="PROSITE" id="PS51746"/>
    </source>
</evidence>